<dbReference type="RefSeq" id="WP_135817869.1">
    <property type="nucleotide sequence ID" value="NZ_SRPG01000114.1"/>
</dbReference>
<evidence type="ECO:0008006" key="3">
    <source>
        <dbReference type="Google" id="ProtNLM"/>
    </source>
</evidence>
<gene>
    <name evidence="1" type="ORF">E4L95_12330</name>
</gene>
<dbReference type="Proteomes" id="UP000297972">
    <property type="component" value="Unassembled WGS sequence"/>
</dbReference>
<dbReference type="OrthoDB" id="8091188at2"/>
<dbReference type="EMBL" id="SRPG01000114">
    <property type="protein sequence ID" value="TGN58591.1"/>
    <property type="molecule type" value="Genomic_DNA"/>
</dbReference>
<sequence length="86" mass="9916">MSTQFQRLTANAAAVPQLDCNPHRRIPALTVCDLCGGISDMTLWRWLNDTTLGFPRPIYIGRRRYWREADVLTWLESRQEVSHATA</sequence>
<name>A0A4Z1BZ52_9RHOB</name>
<evidence type="ECO:0000313" key="1">
    <source>
        <dbReference type="EMBL" id="TGN58591.1"/>
    </source>
</evidence>
<dbReference type="Gene3D" id="1.10.238.160">
    <property type="match status" value="1"/>
</dbReference>
<dbReference type="AlphaFoldDB" id="A0A4Z1BZ52"/>
<evidence type="ECO:0000313" key="2">
    <source>
        <dbReference type="Proteomes" id="UP000297972"/>
    </source>
</evidence>
<protein>
    <recommendedName>
        <fullName evidence="3">AlpA family phage regulatory protein</fullName>
    </recommendedName>
</protein>
<proteinExistence type="predicted"/>
<reference evidence="1 2" key="1">
    <citation type="submission" date="2019-03" db="EMBL/GenBank/DDBJ databases">
        <authorList>
            <person name="Li J."/>
        </authorList>
    </citation>
    <scope>NUCLEOTIDE SEQUENCE [LARGE SCALE GENOMIC DNA]</scope>
    <source>
        <strain evidence="1 2">3058</strain>
    </source>
</reference>
<keyword evidence="2" id="KW-1185">Reference proteome</keyword>
<organism evidence="1 2">
    <name type="scientific">Paracoccus liaowanqingii</name>
    <dbReference type="NCBI Taxonomy" id="2560053"/>
    <lineage>
        <taxon>Bacteria</taxon>
        <taxon>Pseudomonadati</taxon>
        <taxon>Pseudomonadota</taxon>
        <taxon>Alphaproteobacteria</taxon>
        <taxon>Rhodobacterales</taxon>
        <taxon>Paracoccaceae</taxon>
        <taxon>Paracoccus</taxon>
    </lineage>
</organism>
<comment type="caution">
    <text evidence="1">The sequence shown here is derived from an EMBL/GenBank/DDBJ whole genome shotgun (WGS) entry which is preliminary data.</text>
</comment>
<accession>A0A4Z1BZ52</accession>